<dbReference type="EMBL" id="ARZY01000019">
    <property type="protein sequence ID" value="EWH09778.1"/>
    <property type="molecule type" value="Genomic_DNA"/>
</dbReference>
<evidence type="ECO:0000313" key="2">
    <source>
        <dbReference type="Proteomes" id="UP000019276"/>
    </source>
</evidence>
<protein>
    <submittedName>
        <fullName evidence="1">Uncharacterized protein</fullName>
    </submittedName>
</protein>
<evidence type="ECO:0000313" key="1">
    <source>
        <dbReference type="EMBL" id="EWH09778.1"/>
    </source>
</evidence>
<organism evidence="1 2">
    <name type="scientific">Catenovulum agarivorans DS-2</name>
    <dbReference type="NCBI Taxonomy" id="1328313"/>
    <lineage>
        <taxon>Bacteria</taxon>
        <taxon>Pseudomonadati</taxon>
        <taxon>Pseudomonadota</taxon>
        <taxon>Gammaproteobacteria</taxon>
        <taxon>Alteromonadales</taxon>
        <taxon>Alteromonadaceae</taxon>
        <taxon>Catenovulum</taxon>
    </lineage>
</organism>
<comment type="caution">
    <text evidence="1">The sequence shown here is derived from an EMBL/GenBank/DDBJ whole genome shotgun (WGS) entry which is preliminary data.</text>
</comment>
<dbReference type="STRING" id="1328313.DS2_10843"/>
<name>W7QPF7_9ALTE</name>
<dbReference type="Proteomes" id="UP000019276">
    <property type="component" value="Unassembled WGS sequence"/>
</dbReference>
<proteinExistence type="predicted"/>
<accession>W7QPF7</accession>
<dbReference type="AlphaFoldDB" id="W7QPF7"/>
<reference evidence="1 2" key="1">
    <citation type="journal article" date="2014" name="Genome Announc.">
        <title>Draft Genome Sequence of the Agar-Degrading Bacterium Catenovulum sp. Strain DS-2, Isolated from Intestines of Haliotis diversicolor.</title>
        <authorList>
            <person name="Shan D."/>
            <person name="Li X."/>
            <person name="Gu Z."/>
            <person name="Wei G."/>
            <person name="Gao Z."/>
            <person name="Shao Z."/>
        </authorList>
    </citation>
    <scope>NUCLEOTIDE SEQUENCE [LARGE SCALE GENOMIC DNA]</scope>
    <source>
        <strain evidence="1 2">DS-2</strain>
    </source>
</reference>
<keyword evidence="2" id="KW-1185">Reference proteome</keyword>
<dbReference type="RefSeq" id="WP_035014800.1">
    <property type="nucleotide sequence ID" value="NZ_ARZY01000019.1"/>
</dbReference>
<sequence>MLNNNHYKGLKTSALLRVLCVGFLLLVSGKVWADNTDKLSLLKAHNQAFNALDELVRDPFIKKGPYGKRRMMVKNAGHGNLVQDPYGKWWVTAFDHEYVKQAGGKNRWNLWLVPIEFEISQSDVAVKVLDARFSPTAQDLQFVDKLAMEGKPTAWHNQSPWTLPEQLQKKQ</sequence>
<gene>
    <name evidence="1" type="ORF">DS2_10843</name>
</gene>